<protein>
    <recommendedName>
        <fullName evidence="4">Integral membrane protein</fullName>
    </recommendedName>
</protein>
<feature type="transmembrane region" description="Helical" evidence="1">
    <location>
        <begin position="55"/>
        <end position="74"/>
    </location>
</feature>
<organism evidence="2 3">
    <name type="scientific">Streptomyces tubercidicus</name>
    <dbReference type="NCBI Taxonomy" id="47759"/>
    <lineage>
        <taxon>Bacteria</taxon>
        <taxon>Bacillati</taxon>
        <taxon>Actinomycetota</taxon>
        <taxon>Actinomycetes</taxon>
        <taxon>Kitasatosporales</taxon>
        <taxon>Streptomycetaceae</taxon>
        <taxon>Streptomyces</taxon>
    </lineage>
</organism>
<comment type="caution">
    <text evidence="2">The sequence shown here is derived from an EMBL/GenBank/DDBJ whole genome shotgun (WGS) entry which is preliminary data.</text>
</comment>
<feature type="transmembrane region" description="Helical" evidence="1">
    <location>
        <begin position="86"/>
        <end position="110"/>
    </location>
</feature>
<dbReference type="GeneID" id="96281429"/>
<keyword evidence="1" id="KW-1133">Transmembrane helix</keyword>
<gene>
    <name evidence="2" type="ORF">Stube_02190</name>
</gene>
<accession>A0A640UN33</accession>
<evidence type="ECO:0000313" key="2">
    <source>
        <dbReference type="EMBL" id="GFE35546.1"/>
    </source>
</evidence>
<proteinExistence type="predicted"/>
<dbReference type="AlphaFoldDB" id="A0A640UN33"/>
<name>A0A640UN33_9ACTN</name>
<reference evidence="2 3" key="1">
    <citation type="submission" date="2019-12" db="EMBL/GenBank/DDBJ databases">
        <title>Whole genome shotgun sequence of Streptomyces tubercidicus NBRC 13090.</title>
        <authorList>
            <person name="Ichikawa N."/>
            <person name="Kimura A."/>
            <person name="Kitahashi Y."/>
            <person name="Komaki H."/>
            <person name="Tamura T."/>
        </authorList>
    </citation>
    <scope>NUCLEOTIDE SEQUENCE [LARGE SCALE GENOMIC DNA]</scope>
    <source>
        <strain evidence="2 3">NBRC 13090</strain>
    </source>
</reference>
<dbReference type="OrthoDB" id="4325730at2"/>
<sequence length="142" mass="14243">MVDVQGGRLSAVGSAANGALLRLSLKLDGSVSGLVAALSLLGAGTLDALLGLPVWLHWAQGAFLAVYAVGLWYAATHPAVMRPIGVAAVVLNAVWAVGCAAILAAGASWFPLTPLGGGYVGFIGIAVVVFGSMQYAGLRRVG</sequence>
<evidence type="ECO:0000313" key="3">
    <source>
        <dbReference type="Proteomes" id="UP000431826"/>
    </source>
</evidence>
<evidence type="ECO:0000256" key="1">
    <source>
        <dbReference type="SAM" id="Phobius"/>
    </source>
</evidence>
<dbReference type="EMBL" id="BLIR01000001">
    <property type="protein sequence ID" value="GFE35546.1"/>
    <property type="molecule type" value="Genomic_DNA"/>
</dbReference>
<keyword evidence="3" id="KW-1185">Reference proteome</keyword>
<dbReference type="RefSeq" id="WP_159742044.1">
    <property type="nucleotide sequence ID" value="NZ_BLIR01000001.1"/>
</dbReference>
<keyword evidence="1" id="KW-0812">Transmembrane</keyword>
<feature type="transmembrane region" description="Helical" evidence="1">
    <location>
        <begin position="116"/>
        <end position="138"/>
    </location>
</feature>
<evidence type="ECO:0008006" key="4">
    <source>
        <dbReference type="Google" id="ProtNLM"/>
    </source>
</evidence>
<dbReference type="Proteomes" id="UP000431826">
    <property type="component" value="Unassembled WGS sequence"/>
</dbReference>
<keyword evidence="1" id="KW-0472">Membrane</keyword>